<protein>
    <submittedName>
        <fullName evidence="2">Uncharacterized protein</fullName>
    </submittedName>
</protein>
<accession>A0A060X2C3</accession>
<dbReference type="Proteomes" id="UP000193380">
    <property type="component" value="Unassembled WGS sequence"/>
</dbReference>
<dbReference type="PaxDb" id="8022-A0A060X2C3"/>
<feature type="chain" id="PRO_5001595458" evidence="1">
    <location>
        <begin position="20"/>
        <end position="43"/>
    </location>
</feature>
<sequence length="43" mass="4961">MLWDKMWWLSTMLALSAQALPTLPIEPLSAPRVFLSFKGKTHF</sequence>
<evidence type="ECO:0000256" key="1">
    <source>
        <dbReference type="SAM" id="SignalP"/>
    </source>
</evidence>
<feature type="signal peptide" evidence="1">
    <location>
        <begin position="1"/>
        <end position="19"/>
    </location>
</feature>
<reference evidence="2" key="1">
    <citation type="journal article" date="2014" name="Nat. Commun.">
        <title>The rainbow trout genome provides novel insights into evolution after whole-genome duplication in vertebrates.</title>
        <authorList>
            <person name="Berthelot C."/>
            <person name="Brunet F."/>
            <person name="Chalopin D."/>
            <person name="Juanchich A."/>
            <person name="Bernard M."/>
            <person name="Noel B."/>
            <person name="Bento P."/>
            <person name="Da Silva C."/>
            <person name="Labadie K."/>
            <person name="Alberti A."/>
            <person name="Aury J.M."/>
            <person name="Louis A."/>
            <person name="Dehais P."/>
            <person name="Bardou P."/>
            <person name="Montfort J."/>
            <person name="Klopp C."/>
            <person name="Cabau C."/>
            <person name="Gaspin C."/>
            <person name="Thorgaard G.H."/>
            <person name="Boussaha M."/>
            <person name="Quillet E."/>
            <person name="Guyomard R."/>
            <person name="Galiana D."/>
            <person name="Bobe J."/>
            <person name="Volff J.N."/>
            <person name="Genet C."/>
            <person name="Wincker P."/>
            <person name="Jaillon O."/>
            <person name="Roest Crollius H."/>
            <person name="Guiguen Y."/>
        </authorList>
    </citation>
    <scope>NUCLEOTIDE SEQUENCE [LARGE SCALE GENOMIC DNA]</scope>
</reference>
<organism evidence="2 3">
    <name type="scientific">Oncorhynchus mykiss</name>
    <name type="common">Rainbow trout</name>
    <name type="synonym">Salmo gairdneri</name>
    <dbReference type="NCBI Taxonomy" id="8022"/>
    <lineage>
        <taxon>Eukaryota</taxon>
        <taxon>Metazoa</taxon>
        <taxon>Chordata</taxon>
        <taxon>Craniata</taxon>
        <taxon>Vertebrata</taxon>
        <taxon>Euteleostomi</taxon>
        <taxon>Actinopterygii</taxon>
        <taxon>Neopterygii</taxon>
        <taxon>Teleostei</taxon>
        <taxon>Protacanthopterygii</taxon>
        <taxon>Salmoniformes</taxon>
        <taxon>Salmonidae</taxon>
        <taxon>Salmoninae</taxon>
        <taxon>Oncorhynchus</taxon>
    </lineage>
</organism>
<name>A0A060X2C3_ONCMY</name>
<dbReference type="EMBL" id="FR904899">
    <property type="protein sequence ID" value="CDQ73392.1"/>
    <property type="molecule type" value="Genomic_DNA"/>
</dbReference>
<evidence type="ECO:0000313" key="3">
    <source>
        <dbReference type="Proteomes" id="UP000193380"/>
    </source>
</evidence>
<evidence type="ECO:0000313" key="2">
    <source>
        <dbReference type="EMBL" id="CDQ73392.1"/>
    </source>
</evidence>
<dbReference type="STRING" id="8022.A0A060X2C3"/>
<reference evidence="2" key="2">
    <citation type="submission" date="2014-03" db="EMBL/GenBank/DDBJ databases">
        <authorList>
            <person name="Genoscope - CEA"/>
        </authorList>
    </citation>
    <scope>NUCLEOTIDE SEQUENCE</scope>
</reference>
<dbReference type="AlphaFoldDB" id="A0A060X2C3"/>
<gene>
    <name evidence="2" type="ORF">GSONMT00055332001</name>
</gene>
<keyword evidence="1" id="KW-0732">Signal</keyword>
<proteinExistence type="predicted"/>